<sequence length="70" mass="7617">MCMDLNENREPKSVTRSERKGMVWLDINERQAGGGARRSWVVAGDAPGRAGIVAGREAGSLFSLFFHPIG</sequence>
<keyword evidence="2" id="KW-1185">Reference proteome</keyword>
<proteinExistence type="predicted"/>
<dbReference type="AlphaFoldDB" id="A0A5N6PIV6"/>
<reference evidence="1 2" key="1">
    <citation type="submission" date="2019-05" db="EMBL/GenBank/DDBJ databases">
        <title>Mikania micrantha, genome provides insights into the molecular mechanism of rapid growth.</title>
        <authorList>
            <person name="Liu B."/>
        </authorList>
    </citation>
    <scope>NUCLEOTIDE SEQUENCE [LARGE SCALE GENOMIC DNA]</scope>
    <source>
        <strain evidence="1">NLD-2019</strain>
        <tissue evidence="1">Leaf</tissue>
    </source>
</reference>
<protein>
    <submittedName>
        <fullName evidence="1">Uncharacterized protein</fullName>
    </submittedName>
</protein>
<evidence type="ECO:0000313" key="1">
    <source>
        <dbReference type="EMBL" id="KAD6454318.1"/>
    </source>
</evidence>
<comment type="caution">
    <text evidence="1">The sequence shown here is derived from an EMBL/GenBank/DDBJ whole genome shotgun (WGS) entry which is preliminary data.</text>
</comment>
<gene>
    <name evidence="1" type="ORF">E3N88_09024</name>
</gene>
<dbReference type="EMBL" id="SZYD01000004">
    <property type="protein sequence ID" value="KAD6454318.1"/>
    <property type="molecule type" value="Genomic_DNA"/>
</dbReference>
<evidence type="ECO:0000313" key="2">
    <source>
        <dbReference type="Proteomes" id="UP000326396"/>
    </source>
</evidence>
<dbReference type="Proteomes" id="UP000326396">
    <property type="component" value="Linkage Group LG12"/>
</dbReference>
<accession>A0A5N6PIV6</accession>
<organism evidence="1 2">
    <name type="scientific">Mikania micrantha</name>
    <name type="common">bitter vine</name>
    <dbReference type="NCBI Taxonomy" id="192012"/>
    <lineage>
        <taxon>Eukaryota</taxon>
        <taxon>Viridiplantae</taxon>
        <taxon>Streptophyta</taxon>
        <taxon>Embryophyta</taxon>
        <taxon>Tracheophyta</taxon>
        <taxon>Spermatophyta</taxon>
        <taxon>Magnoliopsida</taxon>
        <taxon>eudicotyledons</taxon>
        <taxon>Gunneridae</taxon>
        <taxon>Pentapetalae</taxon>
        <taxon>asterids</taxon>
        <taxon>campanulids</taxon>
        <taxon>Asterales</taxon>
        <taxon>Asteraceae</taxon>
        <taxon>Asteroideae</taxon>
        <taxon>Heliantheae alliance</taxon>
        <taxon>Eupatorieae</taxon>
        <taxon>Mikania</taxon>
    </lineage>
</organism>
<name>A0A5N6PIV6_9ASTR</name>